<evidence type="ECO:0000313" key="3">
    <source>
        <dbReference type="EMBL" id="RGT94811.1"/>
    </source>
</evidence>
<dbReference type="Proteomes" id="UP000095333">
    <property type="component" value="Unassembled WGS sequence"/>
</dbReference>
<reference evidence="1 4" key="1">
    <citation type="submission" date="2015-09" db="EMBL/GenBank/DDBJ databases">
        <authorList>
            <consortium name="Pathogen Informatics"/>
        </authorList>
    </citation>
    <scope>NUCLEOTIDE SEQUENCE [LARGE SCALE GENOMIC DNA]</scope>
    <source>
        <strain evidence="1 4">2789STDY5834842</strain>
    </source>
</reference>
<evidence type="ECO:0000313" key="4">
    <source>
        <dbReference type="Proteomes" id="UP000095333"/>
    </source>
</evidence>
<dbReference type="AlphaFoldDB" id="A0A174KTA4"/>
<gene>
    <name evidence="3" type="ORF">DWX04_08585</name>
    <name evidence="1" type="ORF">ERS852457_03503</name>
    <name evidence="2" type="ORF">KTG10_09665</name>
</gene>
<protein>
    <submittedName>
        <fullName evidence="1">Uncharacterized protein</fullName>
    </submittedName>
</protein>
<accession>A0A174KTA4</accession>
<name>A0A174KTA4_PHOVU</name>
<organism evidence="1 4">
    <name type="scientific">Phocaeicola vulgatus</name>
    <name type="common">Bacteroides vulgatus</name>
    <dbReference type="NCBI Taxonomy" id="821"/>
    <lineage>
        <taxon>Bacteria</taxon>
        <taxon>Pseudomonadati</taxon>
        <taxon>Bacteroidota</taxon>
        <taxon>Bacteroidia</taxon>
        <taxon>Bacteroidales</taxon>
        <taxon>Bacteroidaceae</taxon>
        <taxon>Phocaeicola</taxon>
    </lineage>
</organism>
<dbReference type="Proteomes" id="UP000736888">
    <property type="component" value="Unassembled WGS sequence"/>
</dbReference>
<evidence type="ECO:0000313" key="1">
    <source>
        <dbReference type="EMBL" id="CUP12480.1"/>
    </source>
</evidence>
<dbReference type="EMBL" id="JAHPYS010000017">
    <property type="protein sequence ID" value="MBU9139007.1"/>
    <property type="molecule type" value="Genomic_DNA"/>
</dbReference>
<proteinExistence type="predicted"/>
<dbReference type="EMBL" id="QRXI01000008">
    <property type="protein sequence ID" value="RGT94811.1"/>
    <property type="molecule type" value="Genomic_DNA"/>
</dbReference>
<evidence type="ECO:0000313" key="2">
    <source>
        <dbReference type="EMBL" id="MBU9139007.1"/>
    </source>
</evidence>
<reference evidence="3 5" key="2">
    <citation type="submission" date="2018-08" db="EMBL/GenBank/DDBJ databases">
        <title>A genome reference for cultivated species of the human gut microbiota.</title>
        <authorList>
            <person name="Zou Y."/>
            <person name="Xue W."/>
            <person name="Luo G."/>
        </authorList>
    </citation>
    <scope>NUCLEOTIDE SEQUENCE [LARGE SCALE GENOMIC DNA]</scope>
    <source>
        <strain evidence="3 5">AF18-14</strain>
    </source>
</reference>
<dbReference type="Proteomes" id="UP000283833">
    <property type="component" value="Unassembled WGS sequence"/>
</dbReference>
<dbReference type="RefSeq" id="WP_087338226.1">
    <property type="nucleotide sequence ID" value="NZ_JACBPV010000001.1"/>
</dbReference>
<reference evidence="2" key="3">
    <citation type="submission" date="2021-06" db="EMBL/GenBank/DDBJ databases">
        <title>Collection of gut derived symbiotic bacterial strains cultured from healthy donors.</title>
        <authorList>
            <person name="Lin H."/>
            <person name="Littmann E."/>
            <person name="Pamer E.G."/>
        </authorList>
    </citation>
    <scope>NUCLEOTIDE SEQUENCE</scope>
    <source>
        <strain evidence="2">MSK.6.33</strain>
    </source>
</reference>
<sequence length="103" mass="11388">MILRIILILLSFDCVLVLFPQTNPIGGITLLLGDLLNFVVSNKKLSIMNKFVEITVDGEKCIINASAVQLVKPTDEGTLILFQNGAKIHTEFSFQELSNILLN</sequence>
<dbReference type="EMBL" id="CYZI01000030">
    <property type="protein sequence ID" value="CUP12480.1"/>
    <property type="molecule type" value="Genomic_DNA"/>
</dbReference>
<evidence type="ECO:0000313" key="5">
    <source>
        <dbReference type="Proteomes" id="UP000283833"/>
    </source>
</evidence>